<dbReference type="Proteomes" id="UP001215151">
    <property type="component" value="Unassembled WGS sequence"/>
</dbReference>
<accession>A0AAD7TYU7</accession>
<name>A0AAD7TYU7_9APHY</name>
<proteinExistence type="predicted"/>
<evidence type="ECO:0000313" key="2">
    <source>
        <dbReference type="EMBL" id="KAJ8489551.1"/>
    </source>
</evidence>
<dbReference type="EMBL" id="JAPEVG010000047">
    <property type="protein sequence ID" value="KAJ8489551.1"/>
    <property type="molecule type" value="Genomic_DNA"/>
</dbReference>
<gene>
    <name evidence="2" type="ORF">ONZ51_g2856</name>
</gene>
<comment type="caution">
    <text evidence="2">The sequence shown here is derived from an EMBL/GenBank/DDBJ whole genome shotgun (WGS) entry which is preliminary data.</text>
</comment>
<keyword evidence="3" id="KW-1185">Reference proteome</keyword>
<protein>
    <submittedName>
        <fullName evidence="2">Uncharacterized protein</fullName>
    </submittedName>
</protein>
<feature type="compositionally biased region" description="Basic and acidic residues" evidence="1">
    <location>
        <begin position="134"/>
        <end position="147"/>
    </location>
</feature>
<evidence type="ECO:0000313" key="3">
    <source>
        <dbReference type="Proteomes" id="UP001215151"/>
    </source>
</evidence>
<evidence type="ECO:0000256" key="1">
    <source>
        <dbReference type="SAM" id="MobiDB-lite"/>
    </source>
</evidence>
<organism evidence="2 3">
    <name type="scientific">Trametes cubensis</name>
    <dbReference type="NCBI Taxonomy" id="1111947"/>
    <lineage>
        <taxon>Eukaryota</taxon>
        <taxon>Fungi</taxon>
        <taxon>Dikarya</taxon>
        <taxon>Basidiomycota</taxon>
        <taxon>Agaricomycotina</taxon>
        <taxon>Agaricomycetes</taxon>
        <taxon>Polyporales</taxon>
        <taxon>Polyporaceae</taxon>
        <taxon>Trametes</taxon>
    </lineage>
</organism>
<dbReference type="AlphaFoldDB" id="A0AAD7TYU7"/>
<sequence>MASSSPQVIHVIQEIKDSVEKPRRWGWAESLQSEEAKRLRIRRYRDGAVKIMDLLGPDLSSDDVVVYQDLYDALDEIPERWTNDRLEAAKNLWEYVLSLDEWLSHERITSSPHRSWRSRHRLGGFCSTRPAEATPERKVRFEDERPSRSAHKPTNDAKPPSTSYFPPWYQWSPISYPSYGWATVSFPVYNLASPQRAYQLSGGTSLD</sequence>
<reference evidence="2" key="1">
    <citation type="submission" date="2022-11" db="EMBL/GenBank/DDBJ databases">
        <title>Genome Sequence of Cubamyces cubensis.</title>
        <authorList>
            <person name="Buettner E."/>
        </authorList>
    </citation>
    <scope>NUCLEOTIDE SEQUENCE</scope>
    <source>
        <strain evidence="2">MPL-01</strain>
    </source>
</reference>
<feature type="region of interest" description="Disordered" evidence="1">
    <location>
        <begin position="127"/>
        <end position="161"/>
    </location>
</feature>